<dbReference type="Proteomes" id="UP001215598">
    <property type="component" value="Unassembled WGS sequence"/>
</dbReference>
<proteinExistence type="predicted"/>
<evidence type="ECO:0000313" key="3">
    <source>
        <dbReference type="Proteomes" id="UP001215598"/>
    </source>
</evidence>
<gene>
    <name evidence="2" type="ORF">B0H16DRAFT_1737269</name>
</gene>
<feature type="region of interest" description="Disordered" evidence="1">
    <location>
        <begin position="1"/>
        <end position="26"/>
    </location>
</feature>
<organism evidence="2 3">
    <name type="scientific">Mycena metata</name>
    <dbReference type="NCBI Taxonomy" id="1033252"/>
    <lineage>
        <taxon>Eukaryota</taxon>
        <taxon>Fungi</taxon>
        <taxon>Dikarya</taxon>
        <taxon>Basidiomycota</taxon>
        <taxon>Agaricomycotina</taxon>
        <taxon>Agaricomycetes</taxon>
        <taxon>Agaricomycetidae</taxon>
        <taxon>Agaricales</taxon>
        <taxon>Marasmiineae</taxon>
        <taxon>Mycenaceae</taxon>
        <taxon>Mycena</taxon>
    </lineage>
</organism>
<keyword evidence="3" id="KW-1185">Reference proteome</keyword>
<dbReference type="AlphaFoldDB" id="A0AAD7HLD8"/>
<feature type="region of interest" description="Disordered" evidence="1">
    <location>
        <begin position="39"/>
        <end position="94"/>
    </location>
</feature>
<evidence type="ECO:0000256" key="1">
    <source>
        <dbReference type="SAM" id="MobiDB-lite"/>
    </source>
</evidence>
<reference evidence="2" key="1">
    <citation type="submission" date="2023-03" db="EMBL/GenBank/DDBJ databases">
        <title>Massive genome expansion in bonnet fungi (Mycena s.s.) driven by repeated elements and novel gene families across ecological guilds.</title>
        <authorList>
            <consortium name="Lawrence Berkeley National Laboratory"/>
            <person name="Harder C.B."/>
            <person name="Miyauchi S."/>
            <person name="Viragh M."/>
            <person name="Kuo A."/>
            <person name="Thoen E."/>
            <person name="Andreopoulos B."/>
            <person name="Lu D."/>
            <person name="Skrede I."/>
            <person name="Drula E."/>
            <person name="Henrissat B."/>
            <person name="Morin E."/>
            <person name="Kohler A."/>
            <person name="Barry K."/>
            <person name="LaButti K."/>
            <person name="Morin E."/>
            <person name="Salamov A."/>
            <person name="Lipzen A."/>
            <person name="Mereny Z."/>
            <person name="Hegedus B."/>
            <person name="Baldrian P."/>
            <person name="Stursova M."/>
            <person name="Weitz H."/>
            <person name="Taylor A."/>
            <person name="Grigoriev I.V."/>
            <person name="Nagy L.G."/>
            <person name="Martin F."/>
            <person name="Kauserud H."/>
        </authorList>
    </citation>
    <scope>NUCLEOTIDE SEQUENCE</scope>
    <source>
        <strain evidence="2">CBHHK182m</strain>
    </source>
</reference>
<comment type="caution">
    <text evidence="2">The sequence shown here is derived from an EMBL/GenBank/DDBJ whole genome shotgun (WGS) entry which is preliminary data.</text>
</comment>
<name>A0AAD7HLD8_9AGAR</name>
<protein>
    <submittedName>
        <fullName evidence="2">Uncharacterized protein</fullName>
    </submittedName>
</protein>
<dbReference type="EMBL" id="JARKIB010000211">
    <property type="protein sequence ID" value="KAJ7723422.1"/>
    <property type="molecule type" value="Genomic_DNA"/>
</dbReference>
<accession>A0AAD7HLD8</accession>
<evidence type="ECO:0000313" key="2">
    <source>
        <dbReference type="EMBL" id="KAJ7723422.1"/>
    </source>
</evidence>
<sequence length="104" mass="10562">MGRAVREPAANAMRTPGADADGDDIHAAVSSGSVAFVTPPIAARSPYRKRTGGAPFVTTPHALEEKKPALSPSSPSPLPRPHPLSAGSSSQPDADEMCACACAL</sequence>